<dbReference type="SUPFAM" id="SSF52047">
    <property type="entry name" value="RNI-like"/>
    <property type="match status" value="1"/>
</dbReference>
<dbReference type="HAMAP" id="MF_00235">
    <property type="entry name" value="Adenylate_kinase_Adk"/>
    <property type="match status" value="1"/>
</dbReference>
<name>A0A2P4X930_9STRA</name>
<dbReference type="AlphaFoldDB" id="A0A2P4X930"/>
<dbReference type="InterPro" id="IPR000850">
    <property type="entry name" value="Adenylat/UMP-CMP_kin"/>
</dbReference>
<evidence type="ECO:0000313" key="5">
    <source>
        <dbReference type="EMBL" id="POM62060.1"/>
    </source>
</evidence>
<gene>
    <name evidence="5" type="ORF">PHPALM_28825</name>
</gene>
<dbReference type="PRINTS" id="PR00094">
    <property type="entry name" value="ADENYLTKNASE"/>
</dbReference>
<dbReference type="NCBIfam" id="TIGR01351">
    <property type="entry name" value="adk"/>
    <property type="match status" value="1"/>
</dbReference>
<dbReference type="SUPFAM" id="SSF52540">
    <property type="entry name" value="P-loop containing nucleoside triphosphate hydrolases"/>
    <property type="match status" value="1"/>
</dbReference>
<keyword evidence="3" id="KW-0418">Kinase</keyword>
<dbReference type="OrthoDB" id="128830at2759"/>
<keyword evidence="2" id="KW-0547">Nucleotide-binding</keyword>
<evidence type="ECO:0000259" key="4">
    <source>
        <dbReference type="Pfam" id="PF05191"/>
    </source>
</evidence>
<dbReference type="InterPro" id="IPR006259">
    <property type="entry name" value="Adenyl_kin_sub"/>
</dbReference>
<protein>
    <recommendedName>
        <fullName evidence="4">Adenylate kinase active site lid domain-containing protein</fullName>
    </recommendedName>
</protein>
<dbReference type="InterPro" id="IPR007862">
    <property type="entry name" value="Adenylate_kinase_lid-dom"/>
</dbReference>
<feature type="domain" description="Adenylate kinase active site lid" evidence="4">
    <location>
        <begin position="786"/>
        <end position="832"/>
    </location>
</feature>
<proteinExistence type="inferred from homology"/>
<evidence type="ECO:0000256" key="1">
    <source>
        <dbReference type="ARBA" id="ARBA00022679"/>
    </source>
</evidence>
<comment type="caution">
    <text evidence="5">The sequence shown here is derived from an EMBL/GenBank/DDBJ whole genome shotgun (WGS) entry which is preliminary data.</text>
</comment>
<evidence type="ECO:0000256" key="3">
    <source>
        <dbReference type="ARBA" id="ARBA00022777"/>
    </source>
</evidence>
<dbReference type="Gene3D" id="3.80.10.10">
    <property type="entry name" value="Ribonuclease Inhibitor"/>
    <property type="match status" value="1"/>
</dbReference>
<dbReference type="GO" id="GO:0004017">
    <property type="term" value="F:AMP kinase activity"/>
    <property type="evidence" value="ECO:0007669"/>
    <property type="project" value="InterPro"/>
</dbReference>
<evidence type="ECO:0000256" key="2">
    <source>
        <dbReference type="ARBA" id="ARBA00022741"/>
    </source>
</evidence>
<dbReference type="GO" id="GO:0005524">
    <property type="term" value="F:ATP binding"/>
    <property type="evidence" value="ECO:0007669"/>
    <property type="project" value="InterPro"/>
</dbReference>
<dbReference type="EMBL" id="NCKW01015678">
    <property type="protein sequence ID" value="POM62060.1"/>
    <property type="molecule type" value="Genomic_DNA"/>
</dbReference>
<evidence type="ECO:0000313" key="6">
    <source>
        <dbReference type="Proteomes" id="UP000237271"/>
    </source>
</evidence>
<dbReference type="Gene3D" id="3.40.50.300">
    <property type="entry name" value="P-loop containing nucleotide triphosphate hydrolases"/>
    <property type="match status" value="1"/>
</dbReference>
<dbReference type="InterPro" id="IPR027417">
    <property type="entry name" value="P-loop_NTPase"/>
</dbReference>
<accession>A0A2P4X930</accession>
<sequence length="887" mass="100818">MLKRVKHSAMTAPSLPSLPLSVFSLVMEFGVYGYSEALFPTERSPPGTRLKNVAMVSKSWLQPVKQLMTQYEQETMKIQLKTGTQEEIANIQHEISLRNGKVRDLRVRIGMEEKHSYGDPKYTVMTKETEKAQVNWDALLATMPNLKRLELKLVPLESKHLPKILKSTGKHCRQLESLVLPRKTKLRDFVRGEKIDKVLEELYGALEQIYLKGGRDGLKQLTVPTRNEGECHRSSEMFLENVMKFCPNVEHLDGSERAFHDYEGVRCEDKWMVSLETWENFNKTCTSLRDFHWAPVPFADPFFRAFGTYAKPQLETLRVTANLLWSWKEYLEVCGDITAAAIQDSHGRRAKDVDAIFEGCPALKKLTVEIDLQKYTDSPARHFKIDSFGDKFWTSVATNCPQLKRFAIRNCANFEVMNVRPIRTFTDAALLSLAEPKNLYSVESNAAVMCTGDGIFEYMRRVLELNHYSGDWRMLDLRIGGQQNGFFGVPMFYSVVVGLLRRLTEISEKDFGAAASQQKFEVFLSNPYHARVSKQWSAIYMREELRPLMYRVKEIHPSLSVNASVNGSSGDSFSKIDMFTLSWRPQDKDRDMFWNTEEDDYYCESDPSDHMPPGLMNLFNELLGYNSQGGESLSEDENDGEDDEEIEHDDFWGDFVNGTMTTKTLKIMFLGAPGAGKGTYASRIAPMLQIPTISTGDLVRHEIKTNTALGGKIKAYNNSGALVPDQIILDMMETRLAQDDAKRGFILDGFPRNVPQAEAFQQVTKLDLVVNIDLPQWILSDKISGRRVCTKCGSGYNVAFINQGEYYMPPLLPKVEGICDSCGTASLVQRPDDSPETVKQRLEVYNQETAPLIDFYTKLGNLRTFEVKKGLADLDKLVYLINKELDV</sequence>
<keyword evidence="6" id="KW-1185">Reference proteome</keyword>
<dbReference type="Pfam" id="PF05191">
    <property type="entry name" value="ADK_lid"/>
    <property type="match status" value="1"/>
</dbReference>
<dbReference type="PANTHER" id="PTHR23359">
    <property type="entry name" value="NUCLEOTIDE KINASE"/>
    <property type="match status" value="1"/>
</dbReference>
<dbReference type="InterPro" id="IPR033690">
    <property type="entry name" value="Adenylat_kinase_CS"/>
</dbReference>
<organism evidence="5 6">
    <name type="scientific">Phytophthora palmivora</name>
    <dbReference type="NCBI Taxonomy" id="4796"/>
    <lineage>
        <taxon>Eukaryota</taxon>
        <taxon>Sar</taxon>
        <taxon>Stramenopiles</taxon>
        <taxon>Oomycota</taxon>
        <taxon>Peronosporomycetes</taxon>
        <taxon>Peronosporales</taxon>
        <taxon>Peronosporaceae</taxon>
        <taxon>Phytophthora</taxon>
    </lineage>
</organism>
<dbReference type="PROSITE" id="PS00113">
    <property type="entry name" value="ADENYLATE_KINASE"/>
    <property type="match status" value="1"/>
</dbReference>
<reference evidence="5 6" key="1">
    <citation type="journal article" date="2017" name="Genome Biol. Evol.">
        <title>Phytophthora megakarya and P. palmivora, closely related causal agents of cacao black pod rot, underwent increases in genome sizes and gene numbers by different mechanisms.</title>
        <authorList>
            <person name="Ali S.S."/>
            <person name="Shao J."/>
            <person name="Lary D.J."/>
            <person name="Kronmiller B."/>
            <person name="Shen D."/>
            <person name="Strem M.D."/>
            <person name="Amoako-Attah I."/>
            <person name="Akrofi A.Y."/>
            <person name="Begoude B.A."/>
            <person name="Ten Hoopen G.M."/>
            <person name="Coulibaly K."/>
            <person name="Kebe B.I."/>
            <person name="Melnick R.L."/>
            <person name="Guiltinan M.J."/>
            <person name="Tyler B.M."/>
            <person name="Meinhardt L.W."/>
            <person name="Bailey B.A."/>
        </authorList>
    </citation>
    <scope>NUCLEOTIDE SEQUENCE [LARGE SCALE GENOMIC DNA]</scope>
    <source>
        <strain evidence="6">sbr112.9</strain>
    </source>
</reference>
<dbReference type="Proteomes" id="UP000237271">
    <property type="component" value="Unassembled WGS sequence"/>
</dbReference>
<keyword evidence="1" id="KW-0808">Transferase</keyword>
<dbReference type="InterPro" id="IPR032675">
    <property type="entry name" value="LRR_dom_sf"/>
</dbReference>
<dbReference type="Pfam" id="PF00406">
    <property type="entry name" value="ADK"/>
    <property type="match status" value="1"/>
</dbReference>
<dbReference type="CDD" id="cd01428">
    <property type="entry name" value="ADK"/>
    <property type="match status" value="1"/>
</dbReference>